<keyword evidence="2" id="KW-0227">DNA damage</keyword>
<feature type="region of interest" description="Disordered" evidence="3">
    <location>
        <begin position="261"/>
        <end position="282"/>
    </location>
</feature>
<dbReference type="InterPro" id="IPR009187">
    <property type="entry name" value="Prok_Ku"/>
</dbReference>
<dbReference type="HAMAP" id="MF_01875">
    <property type="entry name" value="Prokaryotic_Ku"/>
    <property type="match status" value="1"/>
</dbReference>
<comment type="subunit">
    <text evidence="2">Homodimer. Interacts with LigD.</text>
</comment>
<keyword evidence="2" id="KW-0233">DNA recombination</keyword>
<comment type="similarity">
    <text evidence="2">Belongs to the prokaryotic Ku family.</text>
</comment>
<keyword evidence="2" id="KW-0234">DNA repair</keyword>
<organism evidence="6 7">
    <name type="scientific">Billgrantia bachuensis</name>
    <dbReference type="NCBI Taxonomy" id="2717286"/>
    <lineage>
        <taxon>Bacteria</taxon>
        <taxon>Pseudomonadati</taxon>
        <taxon>Pseudomonadota</taxon>
        <taxon>Gammaproteobacteria</taxon>
        <taxon>Oceanospirillales</taxon>
        <taxon>Halomonadaceae</taxon>
        <taxon>Billgrantia</taxon>
    </lineage>
</organism>
<dbReference type="InterPro" id="IPR006164">
    <property type="entry name" value="DNA_bd_Ku70/Ku80"/>
</dbReference>
<dbReference type="InterPro" id="IPR011112">
    <property type="entry name" value="Rho-like_N"/>
</dbReference>
<name>A0ABX0PN39_9GAMM</name>
<comment type="function">
    <text evidence="2">With LigD forms a non-homologous end joining (NHEJ) DNA repair enzyme, which repairs dsDNA breaks with reduced fidelity. Binds linear dsDNA with 5'- and 3'- overhangs but not closed circular dsDNA nor ssDNA. Recruits and stimulates the ligase activity of LigD.</text>
</comment>
<dbReference type="SMART" id="SM00559">
    <property type="entry name" value="Ku78"/>
    <property type="match status" value="1"/>
</dbReference>
<reference evidence="6 7" key="1">
    <citation type="submission" date="2020-03" db="EMBL/GenBank/DDBJ databases">
        <title>Identification of Halomonas strains.</title>
        <authorList>
            <person name="Xiao Z."/>
            <person name="Dong F."/>
            <person name="Wang Z."/>
            <person name="Zhao J.-Y."/>
        </authorList>
    </citation>
    <scope>NUCLEOTIDE SEQUENCE [LARGE SCALE GENOMIC DNA]</scope>
    <source>
        <strain evidence="6 7">DX6</strain>
    </source>
</reference>
<accession>A0ABX0PN39</accession>
<dbReference type="EMBL" id="JAAQTO010000012">
    <property type="protein sequence ID" value="NIC04686.1"/>
    <property type="molecule type" value="Genomic_DNA"/>
</dbReference>
<feature type="compositionally biased region" description="Basic and acidic residues" evidence="3">
    <location>
        <begin position="16"/>
        <end position="28"/>
    </location>
</feature>
<evidence type="ECO:0000259" key="4">
    <source>
        <dbReference type="SMART" id="SM00559"/>
    </source>
</evidence>
<feature type="region of interest" description="Disordered" evidence="3">
    <location>
        <begin position="294"/>
        <end position="375"/>
    </location>
</feature>
<evidence type="ECO:0000256" key="2">
    <source>
        <dbReference type="HAMAP-Rule" id="MF_01875"/>
    </source>
</evidence>
<dbReference type="SUPFAM" id="SSF100939">
    <property type="entry name" value="SPOC domain-like"/>
    <property type="match status" value="1"/>
</dbReference>
<dbReference type="NCBIfam" id="TIGR02772">
    <property type="entry name" value="Ku_bact"/>
    <property type="match status" value="1"/>
</dbReference>
<evidence type="ECO:0000259" key="5">
    <source>
        <dbReference type="SMART" id="SM00959"/>
    </source>
</evidence>
<feature type="domain" description="Ku" evidence="4">
    <location>
        <begin position="85"/>
        <end position="213"/>
    </location>
</feature>
<feature type="domain" description="Rho termination factor-like N-terminal" evidence="5">
    <location>
        <begin position="367"/>
        <end position="404"/>
    </location>
</feature>
<protein>
    <recommendedName>
        <fullName evidence="2">Non-homologous end joining protein Ku</fullName>
    </recommendedName>
</protein>
<feature type="compositionally biased region" description="Basic and acidic residues" evidence="3">
    <location>
        <begin position="261"/>
        <end position="274"/>
    </location>
</feature>
<feature type="region of interest" description="Disordered" evidence="3">
    <location>
        <begin position="1"/>
        <end position="36"/>
    </location>
</feature>
<proteinExistence type="inferred from homology"/>
<gene>
    <name evidence="2" type="primary">ku</name>
    <name evidence="6" type="ORF">HBJ55_04530</name>
</gene>
<sequence length="404" mass="45157">MPSQSKRPGKGKDKRKAKDETAQGEEKKRFHASGPRPLWSGTITFGLVSLPVNLYPANRPKPVSLRMVDQDGTPLARRYFCEKEERVLDYDELIRGYEVEKNEFVVVEDHELESLAPEKSQEIDLKRFVGLDEIDPMYFQRAYFMTPDKGVTKAYRLLAESMEASERAGIATFVMRGKEYLVAIIAEKGILRAETLRFAEEVRAPEDIDLPEAARPDKQRVKAMQQAIDGLTEDELVGEALQDLQSQRIVARAEEKLSRGEDVIELGEEQREPDVEPEQGGEVVDLMQVLKQSLAEGRPPGQEERGTRTTGKPSGKRSDGTSAKRSTAQKRPATKRGESEKRSAGKRGHGKDGKASTAPRGKRRPAELAGLSRDELYERAQQLDVPGRSRMSKAELVEAIARAS</sequence>
<evidence type="ECO:0000256" key="3">
    <source>
        <dbReference type="SAM" id="MobiDB-lite"/>
    </source>
</evidence>
<dbReference type="InterPro" id="IPR016194">
    <property type="entry name" value="SPOC-like_C_dom_sf"/>
</dbReference>
<evidence type="ECO:0000256" key="1">
    <source>
        <dbReference type="ARBA" id="ARBA00023125"/>
    </source>
</evidence>
<dbReference type="PANTHER" id="PTHR41251:SF1">
    <property type="entry name" value="NON-HOMOLOGOUS END JOINING PROTEIN KU"/>
    <property type="match status" value="1"/>
</dbReference>
<dbReference type="Pfam" id="PF07498">
    <property type="entry name" value="Rho_N"/>
    <property type="match status" value="1"/>
</dbReference>
<dbReference type="Pfam" id="PF02735">
    <property type="entry name" value="Ku"/>
    <property type="match status" value="1"/>
</dbReference>
<comment type="caution">
    <text evidence="6">The sequence shown here is derived from an EMBL/GenBank/DDBJ whole genome shotgun (WGS) entry which is preliminary data.</text>
</comment>
<dbReference type="RefSeq" id="WP_167111483.1">
    <property type="nucleotide sequence ID" value="NZ_JAAQTO010000012.1"/>
</dbReference>
<dbReference type="Gene3D" id="2.40.290.10">
    <property type="match status" value="1"/>
</dbReference>
<dbReference type="SMART" id="SM00959">
    <property type="entry name" value="Rho_N"/>
    <property type="match status" value="1"/>
</dbReference>
<evidence type="ECO:0000313" key="7">
    <source>
        <dbReference type="Proteomes" id="UP001318321"/>
    </source>
</evidence>
<keyword evidence="1 2" id="KW-0238">DNA-binding</keyword>
<keyword evidence="7" id="KW-1185">Reference proteome</keyword>
<evidence type="ECO:0000313" key="6">
    <source>
        <dbReference type="EMBL" id="NIC04686.1"/>
    </source>
</evidence>
<dbReference type="Proteomes" id="UP001318321">
    <property type="component" value="Unassembled WGS sequence"/>
</dbReference>
<dbReference type="PANTHER" id="PTHR41251">
    <property type="entry name" value="NON-HOMOLOGOUS END JOINING PROTEIN KU"/>
    <property type="match status" value="1"/>
</dbReference>